<evidence type="ECO:0000313" key="9">
    <source>
        <dbReference type="EMBL" id="GMR54832.1"/>
    </source>
</evidence>
<dbReference type="PANTHER" id="PTHR11005">
    <property type="entry name" value="LYSOSOMAL ACID LIPASE-RELATED"/>
    <property type="match status" value="1"/>
</dbReference>
<keyword evidence="2" id="KW-0732">Signal</keyword>
<evidence type="ECO:0000256" key="6">
    <source>
        <dbReference type="ARBA" id="ARBA00023180"/>
    </source>
</evidence>
<evidence type="ECO:0000256" key="2">
    <source>
        <dbReference type="ARBA" id="ARBA00022729"/>
    </source>
</evidence>
<evidence type="ECO:0000256" key="1">
    <source>
        <dbReference type="ARBA" id="ARBA00010701"/>
    </source>
</evidence>
<evidence type="ECO:0000256" key="3">
    <source>
        <dbReference type="ARBA" id="ARBA00022801"/>
    </source>
</evidence>
<dbReference type="AlphaFoldDB" id="A0AAN5D329"/>
<dbReference type="InterPro" id="IPR025483">
    <property type="entry name" value="Lipase_euk"/>
</dbReference>
<keyword evidence="6" id="KW-0325">Glycoprotein</keyword>
<keyword evidence="10" id="KW-1185">Reference proteome</keyword>
<accession>A0AAN5D329</accession>
<evidence type="ECO:0000256" key="4">
    <source>
        <dbReference type="ARBA" id="ARBA00022963"/>
    </source>
</evidence>
<keyword evidence="5" id="KW-0443">Lipid metabolism</keyword>
<dbReference type="GO" id="GO:0016788">
    <property type="term" value="F:hydrolase activity, acting on ester bonds"/>
    <property type="evidence" value="ECO:0007669"/>
    <property type="project" value="InterPro"/>
</dbReference>
<feature type="non-terminal residue" evidence="9">
    <location>
        <position position="1"/>
    </location>
</feature>
<dbReference type="InterPro" id="IPR029058">
    <property type="entry name" value="AB_hydrolase_fold"/>
</dbReference>
<dbReference type="PIRSF" id="PIRSF000862">
    <property type="entry name" value="Steryl_ester_lip"/>
    <property type="match status" value="1"/>
</dbReference>
<dbReference type="GO" id="GO:0016042">
    <property type="term" value="P:lipid catabolic process"/>
    <property type="evidence" value="ECO:0007669"/>
    <property type="project" value="UniProtKB-KW"/>
</dbReference>
<dbReference type="InterPro" id="IPR006693">
    <property type="entry name" value="AB_hydrolase_lipase"/>
</dbReference>
<dbReference type="FunFam" id="3.40.50.1820:FF:000057">
    <property type="entry name" value="Lipase"/>
    <property type="match status" value="1"/>
</dbReference>
<dbReference type="EMBL" id="BTRK01000005">
    <property type="protein sequence ID" value="GMR54832.1"/>
    <property type="molecule type" value="Genomic_DNA"/>
</dbReference>
<feature type="domain" description="Partial AB-hydrolase lipase" evidence="8">
    <location>
        <begin position="16"/>
        <end position="75"/>
    </location>
</feature>
<name>A0AAN5D329_9BILA</name>
<evidence type="ECO:0000313" key="10">
    <source>
        <dbReference type="Proteomes" id="UP001328107"/>
    </source>
</evidence>
<evidence type="ECO:0000256" key="7">
    <source>
        <dbReference type="PIRSR" id="PIRSR000862-1"/>
    </source>
</evidence>
<dbReference type="SUPFAM" id="SSF53474">
    <property type="entry name" value="alpha/beta-Hydrolases"/>
    <property type="match status" value="1"/>
</dbReference>
<evidence type="ECO:0000259" key="8">
    <source>
        <dbReference type="Pfam" id="PF04083"/>
    </source>
</evidence>
<sequence length="393" mass="44628">ASAEFDPEAYMNATGMIRRWGYPAEKVDVITEDGHILSMFRIRHGRAAEANSSCRRPAVIFSHGLAADSTQYIINPPESSPAFILADAGFDVFLLNHRGGTYSKRHLRLKPWDNKFWQFTMDELSMYDCPAAIDKAMEITGEKGVYWIGHSMGTSIGYMTIANNPLYNTKIKALFQLAPSGSAGYAIGSLQFVFLYYRIMKPIVDLYRSAFGSHEAAVNVGPVYRELINLCNIIPFGPQFLYFLENMSIGKEEWMSFQSRTPVYLSHIPSGTSTWNFLHWKTARLNRGLIELGYEGLVNVDLFVPSMQEKPPPYDYSVINVPVYHFWSRNDYIASKEDIDKTIMNTLRPEIVTSIEIPEYNHFDYPIALDVGEKVFNPIAKIVRSKEAGMCEQ</sequence>
<evidence type="ECO:0000256" key="5">
    <source>
        <dbReference type="ARBA" id="ARBA00023098"/>
    </source>
</evidence>
<feature type="active site" description="Charge relay system" evidence="7">
    <location>
        <position position="331"/>
    </location>
</feature>
<keyword evidence="3" id="KW-0378">Hydrolase</keyword>
<dbReference type="Proteomes" id="UP001328107">
    <property type="component" value="Unassembled WGS sequence"/>
</dbReference>
<feature type="active site" description="Nucleophile" evidence="7">
    <location>
        <position position="151"/>
    </location>
</feature>
<comment type="caution">
    <text evidence="9">The sequence shown here is derived from an EMBL/GenBank/DDBJ whole genome shotgun (WGS) entry which is preliminary data.</text>
</comment>
<dbReference type="Pfam" id="PF04083">
    <property type="entry name" value="Abhydro_lipase"/>
    <property type="match status" value="1"/>
</dbReference>
<gene>
    <name evidence="9" type="ORF">PMAYCL1PPCAC_25027</name>
</gene>
<protein>
    <recommendedName>
        <fullName evidence="8">Partial AB-hydrolase lipase domain-containing protein</fullName>
    </recommendedName>
</protein>
<organism evidence="9 10">
    <name type="scientific">Pristionchus mayeri</name>
    <dbReference type="NCBI Taxonomy" id="1317129"/>
    <lineage>
        <taxon>Eukaryota</taxon>
        <taxon>Metazoa</taxon>
        <taxon>Ecdysozoa</taxon>
        <taxon>Nematoda</taxon>
        <taxon>Chromadorea</taxon>
        <taxon>Rhabditida</taxon>
        <taxon>Rhabditina</taxon>
        <taxon>Diplogasteromorpha</taxon>
        <taxon>Diplogasteroidea</taxon>
        <taxon>Neodiplogasteridae</taxon>
        <taxon>Pristionchus</taxon>
    </lineage>
</organism>
<dbReference type="Gene3D" id="3.40.50.1820">
    <property type="entry name" value="alpha/beta hydrolase"/>
    <property type="match status" value="1"/>
</dbReference>
<comment type="similarity">
    <text evidence="1">Belongs to the AB hydrolase superfamily. Lipase family.</text>
</comment>
<proteinExistence type="inferred from homology"/>
<keyword evidence="4" id="KW-0442">Lipid degradation</keyword>
<feature type="active site" description="Charge relay system" evidence="7">
    <location>
        <position position="362"/>
    </location>
</feature>
<reference evidence="10" key="1">
    <citation type="submission" date="2022-10" db="EMBL/GenBank/DDBJ databases">
        <title>Genome assembly of Pristionchus species.</title>
        <authorList>
            <person name="Yoshida K."/>
            <person name="Sommer R.J."/>
        </authorList>
    </citation>
    <scope>NUCLEOTIDE SEQUENCE [LARGE SCALE GENOMIC DNA]</scope>
    <source>
        <strain evidence="10">RS5460</strain>
    </source>
</reference>